<feature type="transmembrane region" description="Helical" evidence="1">
    <location>
        <begin position="155"/>
        <end position="172"/>
    </location>
</feature>
<keyword evidence="1" id="KW-0472">Membrane</keyword>
<keyword evidence="3" id="KW-1185">Reference proteome</keyword>
<proteinExistence type="predicted"/>
<feature type="transmembrane region" description="Helical" evidence="1">
    <location>
        <begin position="105"/>
        <end position="123"/>
    </location>
</feature>
<feature type="transmembrane region" description="Helical" evidence="1">
    <location>
        <begin position="43"/>
        <end position="64"/>
    </location>
</feature>
<name>A0ABW5D0G6_9BACT</name>
<sequence>MYSGKKLKWFTIVGAMLWIVAGLLLSLRPAGHPPDSFRKSGDLIPVLAVGLVLIGVSTSLKMLAFRKAGGWLFKTVCQAVVLSSLSYALGVLIRHVFLQATGWEPFMPLGFLAFIISWALLGVISLKKGFLSRAAGLLMIASTISLLTFNDQYNPYGGVVFGVLTLFMILLPEHSQKQSPGSNLA</sequence>
<reference evidence="3" key="1">
    <citation type="journal article" date="2019" name="Int. J. Syst. Evol. Microbiol.">
        <title>The Global Catalogue of Microorganisms (GCM) 10K type strain sequencing project: providing services to taxonomists for standard genome sequencing and annotation.</title>
        <authorList>
            <consortium name="The Broad Institute Genomics Platform"/>
            <consortium name="The Broad Institute Genome Sequencing Center for Infectious Disease"/>
            <person name="Wu L."/>
            <person name="Ma J."/>
        </authorList>
    </citation>
    <scope>NUCLEOTIDE SEQUENCE [LARGE SCALE GENOMIC DNA]</scope>
    <source>
        <strain evidence="3">CGMCC 4.1782</strain>
    </source>
</reference>
<keyword evidence="1" id="KW-1133">Transmembrane helix</keyword>
<organism evidence="2 3">
    <name type="scientific">Pontibacter ruber</name>
    <dbReference type="NCBI Taxonomy" id="1343895"/>
    <lineage>
        <taxon>Bacteria</taxon>
        <taxon>Pseudomonadati</taxon>
        <taxon>Bacteroidota</taxon>
        <taxon>Cytophagia</taxon>
        <taxon>Cytophagales</taxon>
        <taxon>Hymenobacteraceae</taxon>
        <taxon>Pontibacter</taxon>
    </lineage>
</organism>
<evidence type="ECO:0000313" key="2">
    <source>
        <dbReference type="EMBL" id="MFD2248171.1"/>
    </source>
</evidence>
<accession>A0ABW5D0G6</accession>
<keyword evidence="1" id="KW-0812">Transmembrane</keyword>
<evidence type="ECO:0000313" key="3">
    <source>
        <dbReference type="Proteomes" id="UP001597374"/>
    </source>
</evidence>
<gene>
    <name evidence="2" type="ORF">ACFSKP_18025</name>
</gene>
<dbReference type="RefSeq" id="WP_250431897.1">
    <property type="nucleotide sequence ID" value="NZ_JALPRR010000004.1"/>
</dbReference>
<comment type="caution">
    <text evidence="2">The sequence shown here is derived from an EMBL/GenBank/DDBJ whole genome shotgun (WGS) entry which is preliminary data.</text>
</comment>
<dbReference type="Proteomes" id="UP001597374">
    <property type="component" value="Unassembled WGS sequence"/>
</dbReference>
<protein>
    <submittedName>
        <fullName evidence="2">Uncharacterized protein</fullName>
    </submittedName>
</protein>
<evidence type="ECO:0000256" key="1">
    <source>
        <dbReference type="SAM" id="Phobius"/>
    </source>
</evidence>
<dbReference type="EMBL" id="JBHUIM010000003">
    <property type="protein sequence ID" value="MFD2248171.1"/>
    <property type="molecule type" value="Genomic_DNA"/>
</dbReference>
<feature type="transmembrane region" description="Helical" evidence="1">
    <location>
        <begin position="7"/>
        <end position="27"/>
    </location>
</feature>
<feature type="transmembrane region" description="Helical" evidence="1">
    <location>
        <begin position="71"/>
        <end position="93"/>
    </location>
</feature>